<dbReference type="Pfam" id="PF01426">
    <property type="entry name" value="BAH"/>
    <property type="match status" value="1"/>
</dbReference>
<dbReference type="SMART" id="SM00439">
    <property type="entry name" value="BAH"/>
    <property type="match status" value="1"/>
</dbReference>
<accession>A0AAV6SC46</accession>
<sequence>MKYFTRLRVRRVYKWRGDPLAFNRKLKTYDYGSLAISVEGLPRTTVIVVGQHILIEGEDEDDPYVAKVTRLFGDDSGKQKKAVVQWFARVSEVPASKLKLLGREPHPQEIFYYQGRVCEDEVNAESILRPVKVKHLDGAAPFPDSDDKDTLFVKMSWDSKIFRVVPSAVVDPASEPAPAFSPPPRSKPSLPPSPPCSPPAATPTSRRVSRRTLSTPEPAEVRCSWGSMSTGKVRSLEAESHHSATKLSASKCLSATRRKASARTPGVRKKLQLCSPEKTSPEDAMDQLLDQELESEMMLVQRLSSSPPQALHLTPHRKGHTAPASPLSHRLTPLRKAQGGRDAEDAIPIKPSSVVLQQLSETDSPPPASRGDSTRATTPSRRKEAKAARESALAVLVEVDNENSPMLPAATTPRSSKRKSALLVSSRIRKQLHLLNNDQVLNSDGEDEDEDVFVPSKALQSSSEEDEEEEEEELDSDQEVGAKKSRVGSRTPRSKGKRGTSARTPRKTPNKKITPSTPQTPRYATPIIPSRSLPARCPANVLEEARARLHVSSVPESLPCREQEFQDIYSFVESKIVDGTGGCMYISGVPGTGKTATVHEVMRCLQHAAEVDEIPPFHFIEINGMKMTDPHQAYVQILQKLTSQKATADHAAALLEKRFSNPAPRKESTVLLVDELDLLWTRKQNVMYNLFDWPTRRHARLVVLTIANTMDLPERIMINRVASRLGLTRMSFQPYSFKQLQQIITSRLNKVKAFEEDALQLVSRKVAALSGDARRCLDICRRATEICEHSAPPTPSASGLVGMSHVMEALNEMFSSAYITAIKCASVQEQLFLRAVIAEFRRLGLEEATFQQVFVQHQALCRVEGLQPISVSEGLAVCQRLGACRLLLLEPSRLGVLQRVRLNRWKKRWVEPWATGVILLAANLNDREGAVISVSCVKGNRRCLLIQLILLIQLRLNMGHLLVHNHLQALLLMFMLASQCPTVSGLFEWLKQTPVVPASPAAAAEAEALAPALLAKDAHFEMATADEKFLAEAKQMELSPLDSCHHRVVAQLRASCESLSEEQLAKLGVALFNCQAQSEGRHMYPCTDAMSIKECTADMDSDTWNAYHIVSNRARAVCYGARQQLFRRRAEHTVNALISTATSQLDAMKDLKEGQLELKELTSASLEKLLEGHVALQDQQGQLSEGQGQLESSLKDNLKRLGQEKALIASGQEMVAQLIQGITKKMENVSENLQIQGSEVQSSHKAIVKDLTDVRHHAHDIYQKIDHSMSEFLQYQDQTSQYYIDLMDKLERMNSTLGVMLRYIDNMQSRIEGRLHMIQGYLGWAGLSLAAMWTCIAHAGYLVLGAVLLTFLRCPCFSRATLLLTVPLNAVADINQQPALDLVSLSLLLLSLSLGHWFVSQLWSSLRVREKPAVLLPLAPCTIVKPQKQPVSSCSSYPASSTPQKYEKHGFTEHDDWLNQDSVISGDFGLSASSPTCRKLMPESRFMPIIDTPSYSTPRLLPRPLFSAESVDIPPRNLGGVLDAVNDDSRDLVNDSRGASPSPSLTTNSSVSGRQLCNGITKTGKACKKRAVLGHEYCRVHEGGLTSGCIYTVFDSRGRGKSSDKILLLVARLKPLPPTLQGSETKECLENVTAKRHGKMVEVCLL</sequence>
<feature type="region of interest" description="Disordered" evidence="13">
    <location>
        <begin position="439"/>
        <end position="530"/>
    </location>
</feature>
<dbReference type="InterPro" id="IPR050311">
    <property type="entry name" value="ORC1/CDC6"/>
</dbReference>
<evidence type="ECO:0000256" key="2">
    <source>
        <dbReference type="ARBA" id="ARBA00008398"/>
    </source>
</evidence>
<feature type="region of interest" description="Disordered" evidence="13">
    <location>
        <begin position="172"/>
        <end position="283"/>
    </location>
</feature>
<keyword evidence="11" id="KW-0539">Nucleus</keyword>
<evidence type="ECO:0000256" key="7">
    <source>
        <dbReference type="ARBA" id="ARBA00022741"/>
    </source>
</evidence>
<keyword evidence="17" id="KW-1185">Reference proteome</keyword>
<evidence type="ECO:0000256" key="4">
    <source>
        <dbReference type="ARBA" id="ARBA00022553"/>
    </source>
</evidence>
<dbReference type="SMART" id="SM01074">
    <property type="entry name" value="Cdc6_C"/>
    <property type="match status" value="1"/>
</dbReference>
<dbReference type="GO" id="GO:0003682">
    <property type="term" value="F:chromatin binding"/>
    <property type="evidence" value="ECO:0007669"/>
    <property type="project" value="InterPro"/>
</dbReference>
<evidence type="ECO:0000256" key="5">
    <source>
        <dbReference type="ARBA" id="ARBA00022705"/>
    </source>
</evidence>
<feature type="compositionally biased region" description="Basic residues" evidence="13">
    <location>
        <begin position="483"/>
        <end position="510"/>
    </location>
</feature>
<dbReference type="SMART" id="SM00382">
    <property type="entry name" value="AAA"/>
    <property type="match status" value="1"/>
</dbReference>
<keyword evidence="10" id="KW-0238">DNA-binding</keyword>
<dbReference type="InterPro" id="IPR003959">
    <property type="entry name" value="ATPase_AAA_core"/>
</dbReference>
<feature type="compositionally biased region" description="Acidic residues" evidence="13">
    <location>
        <begin position="463"/>
        <end position="478"/>
    </location>
</feature>
<feature type="compositionally biased region" description="Low complexity" evidence="13">
    <location>
        <begin position="202"/>
        <end position="215"/>
    </location>
</feature>
<evidence type="ECO:0000313" key="17">
    <source>
        <dbReference type="Proteomes" id="UP000693946"/>
    </source>
</evidence>
<evidence type="ECO:0000256" key="10">
    <source>
        <dbReference type="ARBA" id="ARBA00023125"/>
    </source>
</evidence>
<feature type="compositionally biased region" description="Polar residues" evidence="13">
    <location>
        <begin position="354"/>
        <end position="363"/>
    </location>
</feature>
<dbReference type="PANTHER" id="PTHR10763">
    <property type="entry name" value="CELL DIVISION CONTROL PROTEIN 6-RELATED"/>
    <property type="match status" value="1"/>
</dbReference>
<dbReference type="InterPro" id="IPR001025">
    <property type="entry name" value="BAH_dom"/>
</dbReference>
<comment type="subcellular location">
    <subcellularLocation>
        <location evidence="1">Nucleus</location>
    </subcellularLocation>
</comment>
<dbReference type="Pfam" id="PF09079">
    <property type="entry name" value="WHD_Cdc6"/>
    <property type="match status" value="1"/>
</dbReference>
<evidence type="ECO:0000259" key="15">
    <source>
        <dbReference type="PROSITE" id="PS51038"/>
    </source>
</evidence>
<evidence type="ECO:0000256" key="14">
    <source>
        <dbReference type="SAM" id="Phobius"/>
    </source>
</evidence>
<dbReference type="FunFam" id="2.30.30.490:FF:000010">
    <property type="entry name" value="Origin recognition complex subunit 1"/>
    <property type="match status" value="1"/>
</dbReference>
<evidence type="ECO:0000256" key="8">
    <source>
        <dbReference type="ARBA" id="ARBA00022840"/>
    </source>
</evidence>
<dbReference type="InterPro" id="IPR015163">
    <property type="entry name" value="Cdc6_C"/>
</dbReference>
<evidence type="ECO:0000256" key="6">
    <source>
        <dbReference type="ARBA" id="ARBA00022723"/>
    </source>
</evidence>
<keyword evidence="9" id="KW-0460">Magnesium</keyword>
<protein>
    <recommendedName>
        <fullName evidence="3">Origin recognition complex subunit 1</fullName>
    </recommendedName>
</protein>
<keyword evidence="4" id="KW-0597">Phosphoprotein</keyword>
<feature type="domain" description="BAH" evidence="15">
    <location>
        <begin position="45"/>
        <end position="168"/>
    </location>
</feature>
<keyword evidence="14" id="KW-0812">Transmembrane</keyword>
<comment type="subunit">
    <text evidence="12">Component of ORC, a complex composed of at least 6 subunits: ORC1, ORC2, ORC3, ORC4, ORC5 and ORC6. ORC is regulated in a cell-cycle dependent manner. It is sequentially assembled at the exit from anaphase of mitosis and disassembled as cells enter S phase. Interacts with CDC6 and KAT7/HBO1. Interacts with LRWD1 predominantly during the G1 phase and with less affinity during mitosis, when phosphorylated.</text>
</comment>
<evidence type="ECO:0000256" key="3">
    <source>
        <dbReference type="ARBA" id="ARBA00019081"/>
    </source>
</evidence>
<feature type="transmembrane region" description="Helical" evidence="14">
    <location>
        <begin position="1321"/>
        <end position="1344"/>
    </location>
</feature>
<dbReference type="PROSITE" id="PS51038">
    <property type="entry name" value="BAH"/>
    <property type="match status" value="1"/>
</dbReference>
<dbReference type="GO" id="GO:0005664">
    <property type="term" value="C:nuclear origin of replication recognition complex"/>
    <property type="evidence" value="ECO:0007669"/>
    <property type="project" value="TreeGrafter"/>
</dbReference>
<feature type="region of interest" description="Disordered" evidence="13">
    <location>
        <begin position="303"/>
        <end position="390"/>
    </location>
</feature>
<dbReference type="EMBL" id="JAGKHQ010000006">
    <property type="protein sequence ID" value="KAG7514438.1"/>
    <property type="molecule type" value="Genomic_DNA"/>
</dbReference>
<dbReference type="InterPro" id="IPR003593">
    <property type="entry name" value="AAA+_ATPase"/>
</dbReference>
<dbReference type="Pfam" id="PF00004">
    <property type="entry name" value="AAA"/>
    <property type="match status" value="1"/>
</dbReference>
<feature type="compositionally biased region" description="Basic residues" evidence="13">
    <location>
        <begin position="256"/>
        <end position="271"/>
    </location>
</feature>
<keyword evidence="14" id="KW-0472">Membrane</keyword>
<reference evidence="16 17" key="1">
    <citation type="journal article" date="2021" name="Sci. Rep.">
        <title>Chromosome anchoring in Senegalese sole (Solea senegalensis) reveals sex-associated markers and genome rearrangements in flatfish.</title>
        <authorList>
            <person name="Guerrero-Cozar I."/>
            <person name="Gomez-Garrido J."/>
            <person name="Berbel C."/>
            <person name="Martinez-Blanch J.F."/>
            <person name="Alioto T."/>
            <person name="Claros M.G."/>
            <person name="Gagnaire P.A."/>
            <person name="Manchado M."/>
        </authorList>
    </citation>
    <scope>NUCLEOTIDE SEQUENCE [LARGE SCALE GENOMIC DNA]</scope>
    <source>
        <strain evidence="16">Sse05_10M</strain>
    </source>
</reference>
<feature type="transmembrane region" description="Helical" evidence="14">
    <location>
        <begin position="1378"/>
        <end position="1399"/>
    </location>
</feature>
<feature type="compositionally biased region" description="Polar residues" evidence="13">
    <location>
        <begin position="511"/>
        <end position="522"/>
    </location>
</feature>
<organism evidence="16 17">
    <name type="scientific">Solea senegalensis</name>
    <name type="common">Senegalese sole</name>
    <dbReference type="NCBI Taxonomy" id="28829"/>
    <lineage>
        <taxon>Eukaryota</taxon>
        <taxon>Metazoa</taxon>
        <taxon>Chordata</taxon>
        <taxon>Craniata</taxon>
        <taxon>Vertebrata</taxon>
        <taxon>Euteleostomi</taxon>
        <taxon>Actinopterygii</taxon>
        <taxon>Neopterygii</taxon>
        <taxon>Teleostei</taxon>
        <taxon>Neoteleostei</taxon>
        <taxon>Acanthomorphata</taxon>
        <taxon>Carangaria</taxon>
        <taxon>Pleuronectiformes</taxon>
        <taxon>Pleuronectoidei</taxon>
        <taxon>Soleidae</taxon>
        <taxon>Solea</taxon>
    </lineage>
</organism>
<dbReference type="CDD" id="cd08768">
    <property type="entry name" value="Cdc6_C"/>
    <property type="match status" value="1"/>
</dbReference>
<keyword evidence="14" id="KW-1133">Transmembrane helix</keyword>
<dbReference type="InterPro" id="IPR041083">
    <property type="entry name" value="AAA_lid_10"/>
</dbReference>
<evidence type="ECO:0000256" key="1">
    <source>
        <dbReference type="ARBA" id="ARBA00004123"/>
    </source>
</evidence>
<dbReference type="FunFam" id="1.10.8.60:FF:000062">
    <property type="entry name" value="Origin recognition complex subunit 1"/>
    <property type="match status" value="1"/>
</dbReference>
<proteinExistence type="inferred from homology"/>
<dbReference type="Pfam" id="PF17872">
    <property type="entry name" value="AAA_lid_10"/>
    <property type="match status" value="1"/>
</dbReference>
<dbReference type="GO" id="GO:0005524">
    <property type="term" value="F:ATP binding"/>
    <property type="evidence" value="ECO:0007669"/>
    <property type="project" value="UniProtKB-KW"/>
</dbReference>
<keyword evidence="6" id="KW-0479">Metal-binding</keyword>
<evidence type="ECO:0000313" key="16">
    <source>
        <dbReference type="EMBL" id="KAG7514438.1"/>
    </source>
</evidence>
<comment type="similarity">
    <text evidence="2">Belongs to the ORC1 family.</text>
</comment>
<keyword evidence="5" id="KW-0235">DNA replication</keyword>
<feature type="region of interest" description="Disordered" evidence="13">
    <location>
        <begin position="1529"/>
        <end position="1551"/>
    </location>
</feature>
<evidence type="ECO:0000256" key="11">
    <source>
        <dbReference type="ARBA" id="ARBA00023242"/>
    </source>
</evidence>
<feature type="compositionally biased region" description="Polar residues" evidence="13">
    <location>
        <begin position="1537"/>
        <end position="1551"/>
    </location>
</feature>
<dbReference type="FunFam" id="3.40.50.300:FF:000199">
    <property type="entry name" value="Origin recognition complex subunit 1"/>
    <property type="match status" value="1"/>
</dbReference>
<keyword evidence="7" id="KW-0547">Nucleotide-binding</keyword>
<keyword evidence="8" id="KW-0067">ATP-binding</keyword>
<gene>
    <name evidence="16" type="ORF">JOB18_033836</name>
</gene>
<dbReference type="GO" id="GO:0046872">
    <property type="term" value="F:metal ion binding"/>
    <property type="evidence" value="ECO:0007669"/>
    <property type="project" value="UniProtKB-KW"/>
</dbReference>
<dbReference type="GO" id="GO:0003688">
    <property type="term" value="F:DNA replication origin binding"/>
    <property type="evidence" value="ECO:0007669"/>
    <property type="project" value="TreeGrafter"/>
</dbReference>
<evidence type="ECO:0000256" key="9">
    <source>
        <dbReference type="ARBA" id="ARBA00022842"/>
    </source>
</evidence>
<dbReference type="PANTHER" id="PTHR10763:SF23">
    <property type="entry name" value="ORIGIN RECOGNITION COMPLEX SUBUNIT 1"/>
    <property type="match status" value="1"/>
</dbReference>
<name>A0AAV6SC46_SOLSE</name>
<evidence type="ECO:0000256" key="12">
    <source>
        <dbReference type="ARBA" id="ARBA00046605"/>
    </source>
</evidence>
<dbReference type="GO" id="GO:0016887">
    <property type="term" value="F:ATP hydrolysis activity"/>
    <property type="evidence" value="ECO:0007669"/>
    <property type="project" value="InterPro"/>
</dbReference>
<feature type="compositionally biased region" description="Pro residues" evidence="13">
    <location>
        <begin position="179"/>
        <end position="201"/>
    </location>
</feature>
<dbReference type="Proteomes" id="UP000693946">
    <property type="component" value="Linkage Group LG14"/>
</dbReference>
<evidence type="ECO:0000256" key="13">
    <source>
        <dbReference type="SAM" id="MobiDB-lite"/>
    </source>
</evidence>
<dbReference type="GO" id="GO:0033314">
    <property type="term" value="P:mitotic DNA replication checkpoint signaling"/>
    <property type="evidence" value="ECO:0007669"/>
    <property type="project" value="TreeGrafter"/>
</dbReference>
<comment type="caution">
    <text evidence="16">The sequence shown here is derived from an EMBL/GenBank/DDBJ whole genome shotgun (WGS) entry which is preliminary data.</text>
</comment>
<dbReference type="GO" id="GO:0006270">
    <property type="term" value="P:DNA replication initiation"/>
    <property type="evidence" value="ECO:0007669"/>
    <property type="project" value="TreeGrafter"/>
</dbReference>